<accession>A0A075WIE5</accession>
<proteinExistence type="inferred from homology"/>
<dbReference type="GO" id="GO:0065002">
    <property type="term" value="P:intracellular protein transmembrane transport"/>
    <property type="evidence" value="ECO:0007669"/>
    <property type="project" value="UniProtKB-UniRule"/>
</dbReference>
<comment type="subunit">
    <text evidence="8">Component of the Sec protein translocase complex. Heterotrimer consisting of SecY (alpha), SecG (beta) and SecE (gamma) subunits. The heterotrimers can form oligomers, although 1 heterotrimer is thought to be able to translocate proteins. Interacts with the ribosome. May interact with SecDF, and other proteins may be involved.</text>
</comment>
<dbReference type="HOGENOM" id="CLU_191921_2_1_2"/>
<evidence type="ECO:0000256" key="2">
    <source>
        <dbReference type="ARBA" id="ARBA00022692"/>
    </source>
</evidence>
<keyword evidence="5 8" id="KW-0811">Translocation</keyword>
<dbReference type="Pfam" id="PF00584">
    <property type="entry name" value="SecE"/>
    <property type="match status" value="1"/>
</dbReference>
<keyword evidence="8" id="KW-1003">Cell membrane</keyword>
<gene>
    <name evidence="8" type="primary">secE</name>
    <name evidence="9" type="ORF">AFULGI_00005450</name>
</gene>
<dbReference type="NCBIfam" id="TIGR00327">
    <property type="entry name" value="secE_euk_arch"/>
    <property type="match status" value="1"/>
</dbReference>
<protein>
    <recommendedName>
        <fullName evidence="8">Protein translocase subunit SecE</fullName>
    </recommendedName>
    <alternativeName>
        <fullName evidence="8">Protein transport protein Sec61 gamma subunit homolog</fullName>
    </alternativeName>
</protein>
<evidence type="ECO:0000256" key="6">
    <source>
        <dbReference type="ARBA" id="ARBA00023136"/>
    </source>
</evidence>
<dbReference type="InterPro" id="IPR008158">
    <property type="entry name" value="Translocase_Sec61-g"/>
</dbReference>
<name>A0A075WIE5_ARCFL</name>
<dbReference type="HAMAP" id="MF_00422">
    <property type="entry name" value="SecE"/>
    <property type="match status" value="1"/>
</dbReference>
<keyword evidence="6 8" id="KW-0472">Membrane</keyword>
<dbReference type="Gene3D" id="1.20.5.820">
    <property type="entry name" value="Preprotein translocase SecE subunit"/>
    <property type="match status" value="1"/>
</dbReference>
<reference evidence="9 10" key="1">
    <citation type="submission" date="2013-07" db="EMBL/GenBank/DDBJ databases">
        <title>Genome of Archaeoglobus fulgidus.</title>
        <authorList>
            <person name="Fiebig A."/>
            <person name="Birkeland N.-K."/>
        </authorList>
    </citation>
    <scope>NUCLEOTIDE SEQUENCE [LARGE SCALE GENOMIC DNA]</scope>
    <source>
        <strain evidence="9 10">DSM 8774</strain>
    </source>
</reference>
<keyword evidence="3 8" id="KW-0653">Protein transport</keyword>
<dbReference type="SUPFAM" id="SSF103456">
    <property type="entry name" value="Preprotein translocase SecE subunit"/>
    <property type="match status" value="1"/>
</dbReference>
<dbReference type="AlphaFoldDB" id="A0A075WIE5"/>
<evidence type="ECO:0000313" key="10">
    <source>
        <dbReference type="Proteomes" id="UP000028501"/>
    </source>
</evidence>
<dbReference type="GO" id="GO:0009306">
    <property type="term" value="P:protein secretion"/>
    <property type="evidence" value="ECO:0007669"/>
    <property type="project" value="UniProtKB-UniRule"/>
</dbReference>
<evidence type="ECO:0000256" key="7">
    <source>
        <dbReference type="ARBA" id="ARBA00037847"/>
    </source>
</evidence>
<evidence type="ECO:0000256" key="8">
    <source>
        <dbReference type="HAMAP-Rule" id="MF_00422"/>
    </source>
</evidence>
<dbReference type="InterPro" id="IPR001901">
    <property type="entry name" value="Translocase_SecE/Sec61-g"/>
</dbReference>
<dbReference type="GeneID" id="24794075"/>
<keyword evidence="1 8" id="KW-0813">Transport</keyword>
<dbReference type="GO" id="GO:0008320">
    <property type="term" value="F:protein transmembrane transporter activity"/>
    <property type="evidence" value="ECO:0007669"/>
    <property type="project" value="UniProtKB-UniRule"/>
</dbReference>
<dbReference type="InterPro" id="IPR023391">
    <property type="entry name" value="Prot_translocase_SecE_dom_sf"/>
</dbReference>
<evidence type="ECO:0000256" key="3">
    <source>
        <dbReference type="ARBA" id="ARBA00022927"/>
    </source>
</evidence>
<comment type="subcellular location">
    <subcellularLocation>
        <location evidence="8">Cell membrane</location>
        <topology evidence="8">Single-pass membrane protein</topology>
    </subcellularLocation>
    <subcellularLocation>
        <location evidence="7">Endomembrane system</location>
        <topology evidence="7">Single-pass membrane protein</topology>
    </subcellularLocation>
</comment>
<dbReference type="GO" id="GO:0005886">
    <property type="term" value="C:plasma membrane"/>
    <property type="evidence" value="ECO:0007669"/>
    <property type="project" value="UniProtKB-SubCell"/>
</dbReference>
<sequence length="61" mass="7044">MQINEVQSKLKEYYNVLKMARKPDWEEFSMTAKVALAVMFIVGFVGFVIYILMEILPGALK</sequence>
<keyword evidence="4 8" id="KW-1133">Transmembrane helix</keyword>
<evidence type="ECO:0000256" key="4">
    <source>
        <dbReference type="ARBA" id="ARBA00022989"/>
    </source>
</evidence>
<dbReference type="GO" id="GO:0006605">
    <property type="term" value="P:protein targeting"/>
    <property type="evidence" value="ECO:0007669"/>
    <property type="project" value="UniProtKB-UniRule"/>
</dbReference>
<dbReference type="GO" id="GO:0012505">
    <property type="term" value="C:endomembrane system"/>
    <property type="evidence" value="ECO:0007669"/>
    <property type="project" value="UniProtKB-SubCell"/>
</dbReference>
<evidence type="ECO:0000256" key="1">
    <source>
        <dbReference type="ARBA" id="ARBA00022448"/>
    </source>
</evidence>
<dbReference type="RefSeq" id="WP_048064250.1">
    <property type="nucleotide sequence ID" value="NZ_CP006577.1"/>
</dbReference>
<dbReference type="Proteomes" id="UP000028501">
    <property type="component" value="Chromosome"/>
</dbReference>
<keyword evidence="2 8" id="KW-0812">Transmembrane</keyword>
<comment type="similarity">
    <text evidence="8">Belongs to the SecE/SEC61-gamma family.</text>
</comment>
<evidence type="ECO:0000256" key="5">
    <source>
        <dbReference type="ARBA" id="ARBA00023010"/>
    </source>
</evidence>
<evidence type="ECO:0000313" key="9">
    <source>
        <dbReference type="EMBL" id="AIG97353.1"/>
    </source>
</evidence>
<dbReference type="EMBL" id="CP006577">
    <property type="protein sequence ID" value="AIG97353.1"/>
    <property type="molecule type" value="Genomic_DNA"/>
</dbReference>
<feature type="transmembrane region" description="Helical" evidence="8">
    <location>
        <begin position="34"/>
        <end position="53"/>
    </location>
</feature>
<comment type="function">
    <text evidence="8">Essential subunit of the Sec protein translocation channel SecYEG. Clamps together the 2 halves of SecY. May contact the channel plug during translocation.</text>
</comment>
<organism evidence="9 10">
    <name type="scientific">Archaeoglobus fulgidus DSM 8774</name>
    <dbReference type="NCBI Taxonomy" id="1344584"/>
    <lineage>
        <taxon>Archaea</taxon>
        <taxon>Methanobacteriati</taxon>
        <taxon>Methanobacteriota</taxon>
        <taxon>Archaeoglobi</taxon>
        <taxon>Archaeoglobales</taxon>
        <taxon>Archaeoglobaceae</taxon>
        <taxon>Archaeoglobus</taxon>
    </lineage>
</organism>
<dbReference type="KEGG" id="afg:AFULGI_00005450"/>